<organism evidence="4 5">
    <name type="scientific">Agrocybe chaxingu</name>
    <dbReference type="NCBI Taxonomy" id="84603"/>
    <lineage>
        <taxon>Eukaryota</taxon>
        <taxon>Fungi</taxon>
        <taxon>Dikarya</taxon>
        <taxon>Basidiomycota</taxon>
        <taxon>Agaricomycotina</taxon>
        <taxon>Agaricomycetes</taxon>
        <taxon>Agaricomycetidae</taxon>
        <taxon>Agaricales</taxon>
        <taxon>Agaricineae</taxon>
        <taxon>Strophariaceae</taxon>
        <taxon>Agrocybe</taxon>
    </lineage>
</organism>
<feature type="compositionally biased region" description="Low complexity" evidence="1">
    <location>
        <begin position="1"/>
        <end position="16"/>
    </location>
</feature>
<protein>
    <recommendedName>
        <fullName evidence="3">DUF6535 domain-containing protein</fullName>
    </recommendedName>
</protein>
<dbReference type="Proteomes" id="UP001148786">
    <property type="component" value="Unassembled WGS sequence"/>
</dbReference>
<comment type="caution">
    <text evidence="4">The sequence shown here is derived from an EMBL/GenBank/DDBJ whole genome shotgun (WGS) entry which is preliminary data.</text>
</comment>
<keyword evidence="2" id="KW-0812">Transmembrane</keyword>
<feature type="transmembrane region" description="Helical" evidence="2">
    <location>
        <begin position="104"/>
        <end position="123"/>
    </location>
</feature>
<dbReference type="AlphaFoldDB" id="A0A9W8JYW8"/>
<evidence type="ECO:0000313" key="5">
    <source>
        <dbReference type="Proteomes" id="UP001148786"/>
    </source>
</evidence>
<feature type="domain" description="DUF6535" evidence="3">
    <location>
        <begin position="82"/>
        <end position="150"/>
    </location>
</feature>
<evidence type="ECO:0000313" key="4">
    <source>
        <dbReference type="EMBL" id="KAJ3506932.1"/>
    </source>
</evidence>
<name>A0A9W8JYW8_9AGAR</name>
<dbReference type="OrthoDB" id="3221808at2759"/>
<evidence type="ECO:0000259" key="3">
    <source>
        <dbReference type="Pfam" id="PF20153"/>
    </source>
</evidence>
<dbReference type="InterPro" id="IPR045338">
    <property type="entry name" value="DUF6535"/>
</dbReference>
<evidence type="ECO:0000256" key="1">
    <source>
        <dbReference type="SAM" id="MobiDB-lite"/>
    </source>
</evidence>
<proteinExistence type="predicted"/>
<dbReference type="EMBL" id="JANKHO010000711">
    <property type="protein sequence ID" value="KAJ3506932.1"/>
    <property type="molecule type" value="Genomic_DNA"/>
</dbReference>
<feature type="region of interest" description="Disordered" evidence="1">
    <location>
        <begin position="1"/>
        <end position="41"/>
    </location>
</feature>
<sequence>MSTSATAGTTGFGPTSRMLETEEDIQRLNTPQEGNRSGGRKRFLVVEEYEEAVQKPPENPATFESGTPYAYGLPKKEGHDYWNDLLKPLQAHDRAQCKIWEDEVQNILIFASLFSAVVTAFIVESYKDLKPDPNDATVVLLARIVARLDNIVNASMYSGS</sequence>
<keyword evidence="5" id="KW-1185">Reference proteome</keyword>
<accession>A0A9W8JYW8</accession>
<gene>
    <name evidence="4" type="ORF">NLJ89_g6585</name>
</gene>
<dbReference type="Pfam" id="PF20153">
    <property type="entry name" value="DUF6535"/>
    <property type="match status" value="1"/>
</dbReference>
<reference evidence="4" key="1">
    <citation type="submission" date="2022-07" db="EMBL/GenBank/DDBJ databases">
        <title>Genome Sequence of Agrocybe chaxingu.</title>
        <authorList>
            <person name="Buettner E."/>
        </authorList>
    </citation>
    <scope>NUCLEOTIDE SEQUENCE</scope>
    <source>
        <strain evidence="4">MP-N11</strain>
    </source>
</reference>
<keyword evidence="2" id="KW-1133">Transmembrane helix</keyword>
<keyword evidence="2" id="KW-0472">Membrane</keyword>
<evidence type="ECO:0000256" key="2">
    <source>
        <dbReference type="SAM" id="Phobius"/>
    </source>
</evidence>